<reference evidence="8 9" key="1">
    <citation type="submission" date="2019-06" db="EMBL/GenBank/DDBJ databases">
        <title>Psychrobacillus vulpis sp. nov., a new species isolated from feces of a red fox that inhabits in The Tablas de Daimiel Natural Park, Albacete, Spain.</title>
        <authorList>
            <person name="Rodriguez M."/>
            <person name="Reina J.C."/>
            <person name="Bejar V."/>
            <person name="Llamas I."/>
        </authorList>
    </citation>
    <scope>NUCLEOTIDE SEQUENCE [LARGE SCALE GENOMIC DNA]</scope>
    <source>
        <strain evidence="8 9">Z8</strain>
    </source>
</reference>
<dbReference type="OrthoDB" id="9761531at2"/>
<evidence type="ECO:0000256" key="4">
    <source>
        <dbReference type="ARBA" id="ARBA00022989"/>
    </source>
</evidence>
<evidence type="ECO:0000256" key="5">
    <source>
        <dbReference type="ARBA" id="ARBA00023136"/>
    </source>
</evidence>
<dbReference type="SMART" id="SM00849">
    <property type="entry name" value="Lactamase_B"/>
    <property type="match status" value="1"/>
</dbReference>
<dbReference type="Gene3D" id="3.60.15.10">
    <property type="entry name" value="Ribonuclease Z/Hydroxyacylglutathione hydrolase-like"/>
    <property type="match status" value="1"/>
</dbReference>
<dbReference type="InterPro" id="IPR052159">
    <property type="entry name" value="Competence_DNA_uptake"/>
</dbReference>
<keyword evidence="3 6" id="KW-0812">Transmembrane</keyword>
<dbReference type="Pfam" id="PF03772">
    <property type="entry name" value="Competence"/>
    <property type="match status" value="1"/>
</dbReference>
<feature type="transmembrane region" description="Helical" evidence="6">
    <location>
        <begin position="374"/>
        <end position="393"/>
    </location>
</feature>
<dbReference type="Proteomes" id="UP000316626">
    <property type="component" value="Unassembled WGS sequence"/>
</dbReference>
<dbReference type="Pfam" id="PF00753">
    <property type="entry name" value="Lactamase_B"/>
    <property type="match status" value="1"/>
</dbReference>
<evidence type="ECO:0000313" key="8">
    <source>
        <dbReference type="EMBL" id="TQR19262.1"/>
    </source>
</evidence>
<feature type="transmembrane region" description="Helical" evidence="6">
    <location>
        <begin position="294"/>
        <end position="311"/>
    </location>
</feature>
<dbReference type="PANTHER" id="PTHR30619">
    <property type="entry name" value="DNA INTERNALIZATION/COMPETENCE PROTEIN COMEC/REC2"/>
    <property type="match status" value="1"/>
</dbReference>
<evidence type="ECO:0000259" key="7">
    <source>
        <dbReference type="SMART" id="SM00849"/>
    </source>
</evidence>
<dbReference type="InterPro" id="IPR004797">
    <property type="entry name" value="Competence_ComEC/Rec2"/>
</dbReference>
<keyword evidence="2" id="KW-1003">Cell membrane</keyword>
<evidence type="ECO:0000256" key="6">
    <source>
        <dbReference type="SAM" id="Phobius"/>
    </source>
</evidence>
<accession>A0A544TPE5</accession>
<proteinExistence type="predicted"/>
<feature type="transmembrane region" description="Helical" evidence="6">
    <location>
        <begin position="317"/>
        <end position="336"/>
    </location>
</feature>
<dbReference type="InterPro" id="IPR001279">
    <property type="entry name" value="Metallo-B-lactamas"/>
</dbReference>
<dbReference type="GO" id="GO:0005886">
    <property type="term" value="C:plasma membrane"/>
    <property type="evidence" value="ECO:0007669"/>
    <property type="project" value="UniProtKB-SubCell"/>
</dbReference>
<evidence type="ECO:0000256" key="2">
    <source>
        <dbReference type="ARBA" id="ARBA00022475"/>
    </source>
</evidence>
<dbReference type="PANTHER" id="PTHR30619:SF7">
    <property type="entry name" value="BETA-LACTAMASE DOMAIN PROTEIN"/>
    <property type="match status" value="1"/>
</dbReference>
<feature type="transmembrane region" description="Helical" evidence="6">
    <location>
        <begin position="343"/>
        <end position="362"/>
    </location>
</feature>
<dbReference type="CDD" id="cd07731">
    <property type="entry name" value="ComA-like_MBL-fold"/>
    <property type="match status" value="1"/>
</dbReference>
<dbReference type="InterPro" id="IPR036866">
    <property type="entry name" value="RibonucZ/Hydroxyglut_hydro"/>
</dbReference>
<name>A0A544TPE5_9BACI</name>
<feature type="transmembrane region" description="Helical" evidence="6">
    <location>
        <begin position="214"/>
        <end position="235"/>
    </location>
</feature>
<feature type="transmembrane region" description="Helical" evidence="6">
    <location>
        <begin position="36"/>
        <end position="53"/>
    </location>
</feature>
<dbReference type="GO" id="GO:0030420">
    <property type="term" value="P:establishment of competence for transformation"/>
    <property type="evidence" value="ECO:0007669"/>
    <property type="project" value="InterPro"/>
</dbReference>
<dbReference type="InterPro" id="IPR004477">
    <property type="entry name" value="ComEC_N"/>
</dbReference>
<dbReference type="AlphaFoldDB" id="A0A544TPE5"/>
<gene>
    <name evidence="8" type="ORF">FG384_13710</name>
</gene>
<feature type="transmembrane region" description="Helical" evidence="6">
    <location>
        <begin position="247"/>
        <end position="263"/>
    </location>
</feature>
<dbReference type="NCBIfam" id="TIGR00360">
    <property type="entry name" value="ComEC_N-term"/>
    <property type="match status" value="1"/>
</dbReference>
<evidence type="ECO:0000313" key="9">
    <source>
        <dbReference type="Proteomes" id="UP000316626"/>
    </source>
</evidence>
<dbReference type="SUPFAM" id="SSF56281">
    <property type="entry name" value="Metallo-hydrolase/oxidoreductase"/>
    <property type="match status" value="1"/>
</dbReference>
<keyword evidence="9" id="KW-1185">Reference proteome</keyword>
<comment type="caution">
    <text evidence="8">The sequence shown here is derived from an EMBL/GenBank/DDBJ whole genome shotgun (WGS) entry which is preliminary data.</text>
</comment>
<protein>
    <submittedName>
        <fullName evidence="8">DNA internalization-related competence protein ComEC/Rec2</fullName>
    </submittedName>
</protein>
<keyword evidence="5 6" id="KW-0472">Membrane</keyword>
<evidence type="ECO:0000256" key="1">
    <source>
        <dbReference type="ARBA" id="ARBA00004651"/>
    </source>
</evidence>
<keyword evidence="4 6" id="KW-1133">Transmembrane helix</keyword>
<feature type="transmembrane region" description="Helical" evidence="6">
    <location>
        <begin position="461"/>
        <end position="480"/>
    </location>
</feature>
<comment type="subcellular location">
    <subcellularLocation>
        <location evidence="1">Cell membrane</location>
        <topology evidence="1">Multi-pass membrane protein</topology>
    </subcellularLocation>
</comment>
<feature type="transmembrane region" description="Helical" evidence="6">
    <location>
        <begin position="6"/>
        <end position="29"/>
    </location>
</feature>
<dbReference type="EMBL" id="VDGI01000015">
    <property type="protein sequence ID" value="TQR19262.1"/>
    <property type="molecule type" value="Genomic_DNA"/>
</dbReference>
<dbReference type="InterPro" id="IPR035681">
    <property type="entry name" value="ComA-like_MBL"/>
</dbReference>
<feature type="domain" description="Metallo-beta-lactamase" evidence="7">
    <location>
        <begin position="493"/>
        <end position="705"/>
    </location>
</feature>
<evidence type="ECO:0000256" key="3">
    <source>
        <dbReference type="ARBA" id="ARBA00022692"/>
    </source>
</evidence>
<dbReference type="NCBIfam" id="TIGR00361">
    <property type="entry name" value="ComEC_Rec2"/>
    <property type="match status" value="1"/>
</dbReference>
<organism evidence="8 9">
    <name type="scientific">Psychrobacillus vulpis</name>
    <dbReference type="NCBI Taxonomy" id="2325572"/>
    <lineage>
        <taxon>Bacteria</taxon>
        <taxon>Bacillati</taxon>
        <taxon>Bacillota</taxon>
        <taxon>Bacilli</taxon>
        <taxon>Bacillales</taxon>
        <taxon>Bacillaceae</taxon>
        <taxon>Psychrobacillus</taxon>
    </lineage>
</organism>
<feature type="transmembrane region" description="Helical" evidence="6">
    <location>
        <begin position="436"/>
        <end position="454"/>
    </location>
</feature>
<sequence length="751" mass="85943">MALSIIIAALAAYESIRLLFLLAILLCWLIYKRKQIFFIVLSITIGCLSYLYIKNEIPVSSETIVSEITWTDLYKIDGRFIRGFAIGDDYKKWYVQLKLHSEQEKIALMNESLTGKVFLVEAFHVPKRPMSHAYAFDMDEYLKSYGAVGAIEAERYQIAGEKKDFVSYMASKRFQMKQHIRSTFPESLQSEAEALLIGSREQMPSEMQKAYQTLGITHLFAISGLHVALVALLLYECLLRVGIRKGTANWILILALPLYAFIAGGAPSVWRSVSVTELVLLSMLCKKRLAIDDAFALSIICFVLYQPWIIFQIGFQLSYLAAFSLIYSSSNLLSNASFIKQSFVITAVCQLIVYPVLLYQFYEVSVSSFLANLLFVPLFTFVILPFNFFFFFLTYLSTPISKLLFSMYEPLRSLLEKFIVYISSFPFQLWNPMKPTLFLIFIAYLAVFIFFISIESKKSKLFSIVILFIPMVIIHLVPYVDSSTKITFLNVGQGDCIIIEMPYRKEVIMIDTGGLLRFDQEAWKDTKEVYEVGREIVVPFLKGKGITKIDILIITHADADHMEGAEEILEEIRVKEVHITPSSFRKEIMNDLMEEINKQRIPLYEKKAGDHIKSKYYQFRYLYPLDSNYEGNNDSLVLSMRNSYFHGLFIGDLEKQGEEDLVRNYSKSLQHLTLLKLGHHGSKTSSNQSFLELTQPKVAVVSAGYNNRYGHPHPEVVERLKSLQIPFLQTGTDGTIQVEITRVGEILISTP</sequence>